<dbReference type="AlphaFoldDB" id="A0A923RX16"/>
<organism evidence="3 4">
    <name type="scientific">Agathobaculum faecis</name>
    <dbReference type="NCBI Taxonomy" id="2763013"/>
    <lineage>
        <taxon>Bacteria</taxon>
        <taxon>Bacillati</taxon>
        <taxon>Bacillota</taxon>
        <taxon>Clostridia</taxon>
        <taxon>Eubacteriales</taxon>
        <taxon>Butyricicoccaceae</taxon>
        <taxon>Agathobaculum</taxon>
    </lineage>
</organism>
<evidence type="ECO:0000313" key="4">
    <source>
        <dbReference type="Proteomes" id="UP000606499"/>
    </source>
</evidence>
<dbReference type="PIRSF" id="PIRSF006054">
    <property type="entry name" value="UCP006054"/>
    <property type="match status" value="1"/>
</dbReference>
<comment type="caution">
    <text evidence="3">The sequence shown here is derived from an EMBL/GenBank/DDBJ whole genome shotgun (WGS) entry which is preliminary data.</text>
</comment>
<dbReference type="Proteomes" id="UP000606499">
    <property type="component" value="Unassembled WGS sequence"/>
</dbReference>
<dbReference type="GO" id="GO:0019450">
    <property type="term" value="P:L-cysteine catabolic process to pyruvate"/>
    <property type="evidence" value="ECO:0007669"/>
    <property type="project" value="TreeGrafter"/>
</dbReference>
<reference evidence="3" key="1">
    <citation type="submission" date="2020-08" db="EMBL/GenBank/DDBJ databases">
        <title>Genome public.</title>
        <authorList>
            <person name="Liu C."/>
            <person name="Sun Q."/>
        </authorList>
    </citation>
    <scope>NUCLEOTIDE SEQUENCE</scope>
    <source>
        <strain evidence="3">NSJ-28</strain>
    </source>
</reference>
<sequence>MERKLYDNYLAILKSELMVALGCTEPIAIAYAAARARETLGSEPAECVVRCSGNIVKNVMGVTVPNSGGMRGIDVAAVLGVVGGDASRELQVLESVRPEHIERTKALLRAGFCTCTLAEGVENLYVEVRLTDTEGHWASVEVKDRHNHITQICKDGDILFSDGALQQDSEQAGDKSLLTVKNILEFADTVRFADIEEIIGRQVECNTAISQEGLKGSYGAQTGRVLLETGSADLHTRAKAAAAAGSDARMSGCPLPVVINSGSGNQGITITMPLVEYAKAYSIGKERLYRSLAAANLIAIHQKKYIGSLSAYCGAVSAACGAGAGIAYMLGGSYELVSWTITNTIATIGGMVCDGAKSSCATKIASAVECALLGLDMAKKGHVFQPGEGIVKDTVEKTIESMGRVGRVGMHETDIEILHIMMGK</sequence>
<evidence type="ECO:0000259" key="2">
    <source>
        <dbReference type="Pfam" id="PF03313"/>
    </source>
</evidence>
<dbReference type="PANTHER" id="PTHR30501:SF2">
    <property type="entry name" value="UPF0597 PROTEIN YHAM"/>
    <property type="match status" value="1"/>
</dbReference>
<proteinExistence type="inferred from homology"/>
<dbReference type="InterPro" id="IPR021144">
    <property type="entry name" value="UPF0597"/>
</dbReference>
<name>A0A923RX16_9FIRM</name>
<evidence type="ECO:0000256" key="1">
    <source>
        <dbReference type="HAMAP-Rule" id="MF_01845"/>
    </source>
</evidence>
<dbReference type="RefSeq" id="WP_054328220.1">
    <property type="nucleotide sequence ID" value="NZ_JACOPL010000020.1"/>
</dbReference>
<dbReference type="EMBL" id="JACOPL010000020">
    <property type="protein sequence ID" value="MBC5726598.1"/>
    <property type="molecule type" value="Genomic_DNA"/>
</dbReference>
<feature type="domain" description="Serine dehydratase-like alpha subunit" evidence="2">
    <location>
        <begin position="89"/>
        <end position="418"/>
    </location>
</feature>
<protein>
    <recommendedName>
        <fullName evidence="1">UPF0597 protein H8S45_14175</fullName>
    </recommendedName>
</protein>
<gene>
    <name evidence="3" type="ORF">H8S45_14175</name>
</gene>
<accession>A0A923RX16</accession>
<dbReference type="InterPro" id="IPR005130">
    <property type="entry name" value="Ser_deHydtase-like_asu"/>
</dbReference>
<evidence type="ECO:0000313" key="3">
    <source>
        <dbReference type="EMBL" id="MBC5726598.1"/>
    </source>
</evidence>
<keyword evidence="4" id="KW-1185">Reference proteome</keyword>
<dbReference type="Pfam" id="PF03313">
    <property type="entry name" value="SDH_alpha"/>
    <property type="match status" value="1"/>
</dbReference>
<dbReference type="GO" id="GO:0080146">
    <property type="term" value="F:L-cysteine desulfhydrase activity"/>
    <property type="evidence" value="ECO:0007669"/>
    <property type="project" value="TreeGrafter"/>
</dbReference>
<dbReference type="PANTHER" id="PTHR30501">
    <property type="entry name" value="UPF0597 PROTEIN YHAM"/>
    <property type="match status" value="1"/>
</dbReference>
<comment type="similarity">
    <text evidence="1">Belongs to the UPF0597 family.</text>
</comment>
<dbReference type="HAMAP" id="MF_01845">
    <property type="entry name" value="UPF0597"/>
    <property type="match status" value="1"/>
</dbReference>